<comment type="caution">
    <text evidence="1">The sequence shown here is derived from an EMBL/GenBank/DDBJ whole genome shotgun (WGS) entry which is preliminary data.</text>
</comment>
<dbReference type="EMBL" id="JBCHKU010000014">
    <property type="protein sequence ID" value="MEM6249220.1"/>
    <property type="molecule type" value="Genomic_DNA"/>
</dbReference>
<accession>A0ABU9USI5</accession>
<sequence>MSGVQVEGYNRAPLFRICIGALMNRKKKINQTLKSKAKKANAKLQSSNKPKYIAKANREALAAEADTESHAAAVNSVTLDSESAES</sequence>
<name>A0ABU9USI5_9GAMM</name>
<evidence type="ECO:0000313" key="2">
    <source>
        <dbReference type="Proteomes" id="UP001489333"/>
    </source>
</evidence>
<keyword evidence="2" id="KW-1185">Reference proteome</keyword>
<protein>
    <submittedName>
        <fullName evidence="1">DUF2986 domain-containing protein</fullName>
    </submittedName>
</protein>
<dbReference type="Pfam" id="PF11661">
    <property type="entry name" value="DUF2986"/>
    <property type="match status" value="1"/>
</dbReference>
<organism evidence="1 2">
    <name type="scientific">Shewanella vaxholmensis</name>
    <dbReference type="NCBI Taxonomy" id="3063535"/>
    <lineage>
        <taxon>Bacteria</taxon>
        <taxon>Pseudomonadati</taxon>
        <taxon>Pseudomonadota</taxon>
        <taxon>Gammaproteobacteria</taxon>
        <taxon>Alteromonadales</taxon>
        <taxon>Shewanellaceae</taxon>
        <taxon>Shewanella</taxon>
    </lineage>
</organism>
<evidence type="ECO:0000313" key="1">
    <source>
        <dbReference type="EMBL" id="MEM6249220.1"/>
    </source>
</evidence>
<dbReference type="InterPro" id="IPR021677">
    <property type="entry name" value="DUF2986"/>
</dbReference>
<reference evidence="1 2" key="1">
    <citation type="submission" date="2024-04" db="EMBL/GenBank/DDBJ databases">
        <title>Novel Shewanella species isolated from Baltic Sea sediments.</title>
        <authorList>
            <person name="Martin-Rodriguez A.J."/>
            <person name="Fernandez-Juarez V."/>
            <person name="Valeriano V.D."/>
            <person name="Mihindukulasooriya I."/>
            <person name="Ceresnova L."/>
            <person name="Joffre E."/>
            <person name="Jensie-Markopoulos S."/>
            <person name="Moore E.R.B."/>
            <person name="Sjoling A."/>
        </authorList>
    </citation>
    <scope>NUCLEOTIDE SEQUENCE [LARGE SCALE GENOMIC DNA]</scope>
    <source>
        <strain evidence="1 2">VAX-SP0-0CM-1</strain>
    </source>
</reference>
<proteinExistence type="predicted"/>
<gene>
    <name evidence="1" type="ORF">AAGS29_11510</name>
</gene>
<dbReference type="RefSeq" id="WP_311906667.1">
    <property type="nucleotide sequence ID" value="NZ_JAUOEV010000024.1"/>
</dbReference>
<dbReference type="Proteomes" id="UP001489333">
    <property type="component" value="Unassembled WGS sequence"/>
</dbReference>